<dbReference type="Pfam" id="PF13578">
    <property type="entry name" value="Methyltransf_24"/>
    <property type="match status" value="1"/>
</dbReference>
<proteinExistence type="predicted"/>
<name>A0A0P1EKX3_9RHOB</name>
<dbReference type="InterPro" id="IPR029063">
    <property type="entry name" value="SAM-dependent_MTases_sf"/>
</dbReference>
<reference evidence="2" key="1">
    <citation type="submission" date="2015-09" db="EMBL/GenBank/DDBJ databases">
        <authorList>
            <person name="Rodrigo-Torres L."/>
            <person name="Arahal D.R."/>
        </authorList>
    </citation>
    <scope>NUCLEOTIDE SEQUENCE [LARGE SCALE GENOMIC DNA]</scope>
    <source>
        <strain evidence="2">CECT 4293</strain>
    </source>
</reference>
<evidence type="ECO:0008006" key="3">
    <source>
        <dbReference type="Google" id="ProtNLM"/>
    </source>
</evidence>
<dbReference type="SUPFAM" id="SSF53335">
    <property type="entry name" value="S-adenosyl-L-methionine-dependent methyltransferases"/>
    <property type="match status" value="1"/>
</dbReference>
<sequence>MSSNFHPSDYHDLLSSAQWNENLRDLNQYVAHSLEQVGEPPALNGNLFYEHRATGFQTQPFIERFEPKRRNFFDLARRSTCLFEIGVNAGHSMLLALMANPELKCVGVDVCQRLNRRWARVDIYVPAAFNWLRYKFPDRVELIKGNSLIEAPAYALRHPDAKIDFLHLDGAKDTHLREVLALHALMPSGAFIVHDDSNLRPVRIADRQLRRLNFSKPIDYSEFSLTDCEFHLVRAAT</sequence>
<keyword evidence="2" id="KW-1185">Reference proteome</keyword>
<evidence type="ECO:0000313" key="1">
    <source>
        <dbReference type="EMBL" id="CUH42098.1"/>
    </source>
</evidence>
<gene>
    <name evidence="1" type="ORF">RUM4293_00984</name>
</gene>
<dbReference type="EMBL" id="CYPS01000011">
    <property type="protein sequence ID" value="CUH42098.1"/>
    <property type="molecule type" value="Genomic_DNA"/>
</dbReference>
<dbReference type="Proteomes" id="UP000050786">
    <property type="component" value="Unassembled WGS sequence"/>
</dbReference>
<evidence type="ECO:0000313" key="2">
    <source>
        <dbReference type="Proteomes" id="UP000050786"/>
    </source>
</evidence>
<protein>
    <recommendedName>
        <fullName evidence="3">O-methyltransferase</fullName>
    </recommendedName>
</protein>
<organism evidence="1 2">
    <name type="scientific">Ruegeria atlantica</name>
    <dbReference type="NCBI Taxonomy" id="81569"/>
    <lineage>
        <taxon>Bacteria</taxon>
        <taxon>Pseudomonadati</taxon>
        <taxon>Pseudomonadota</taxon>
        <taxon>Alphaproteobacteria</taxon>
        <taxon>Rhodobacterales</taxon>
        <taxon>Roseobacteraceae</taxon>
        <taxon>Ruegeria</taxon>
    </lineage>
</organism>
<dbReference type="AlphaFoldDB" id="A0A0P1EKX3"/>
<dbReference type="Gene3D" id="3.40.50.150">
    <property type="entry name" value="Vaccinia Virus protein VP39"/>
    <property type="match status" value="1"/>
</dbReference>
<dbReference type="RefSeq" id="WP_058272208.1">
    <property type="nucleotide sequence ID" value="NZ_CYPS01000011.1"/>
</dbReference>
<accession>A0A0P1EKX3</accession>